<dbReference type="EMBL" id="JAJLJH010000004">
    <property type="protein sequence ID" value="MCK9687282.1"/>
    <property type="molecule type" value="Genomic_DNA"/>
</dbReference>
<gene>
    <name evidence="1" type="ORF">LPC04_16370</name>
</gene>
<reference evidence="1" key="1">
    <citation type="submission" date="2021-11" db="EMBL/GenBank/DDBJ databases">
        <title>BS-T2-15 a new species belonging to the Comamonadaceae family isolated from the soil of a French oak forest.</title>
        <authorList>
            <person name="Mieszkin S."/>
            <person name="Alain K."/>
        </authorList>
    </citation>
    <scope>NUCLEOTIDE SEQUENCE</scope>
    <source>
        <strain evidence="1">BS-T2-15</strain>
    </source>
</reference>
<protein>
    <submittedName>
        <fullName evidence="1">Uncharacterized protein</fullName>
    </submittedName>
</protein>
<accession>A0A9X1YKB8</accession>
<dbReference type="AlphaFoldDB" id="A0A9X1YKB8"/>
<name>A0A9X1YKB8_9BURK</name>
<proteinExistence type="predicted"/>
<dbReference type="Proteomes" id="UP001139353">
    <property type="component" value="Unassembled WGS sequence"/>
</dbReference>
<dbReference type="RefSeq" id="WP_275683322.1">
    <property type="nucleotide sequence ID" value="NZ_JAJLJH010000004.1"/>
</dbReference>
<evidence type="ECO:0000313" key="1">
    <source>
        <dbReference type="EMBL" id="MCK9687282.1"/>
    </source>
</evidence>
<organism evidence="1 2">
    <name type="scientific">Scleromatobacter humisilvae</name>
    <dbReference type="NCBI Taxonomy" id="2897159"/>
    <lineage>
        <taxon>Bacteria</taxon>
        <taxon>Pseudomonadati</taxon>
        <taxon>Pseudomonadota</taxon>
        <taxon>Betaproteobacteria</taxon>
        <taxon>Burkholderiales</taxon>
        <taxon>Sphaerotilaceae</taxon>
        <taxon>Scleromatobacter</taxon>
    </lineage>
</organism>
<comment type="caution">
    <text evidence="1">The sequence shown here is derived from an EMBL/GenBank/DDBJ whole genome shotgun (WGS) entry which is preliminary data.</text>
</comment>
<sequence length="143" mass="15615">MFGFGKKPDHSGVLLEFLVDVWKLKPRIAGAFIVAYAKEVSARYERGTAAAGTAASSMNAGARLAAFAMGDDPRKFAVMAQAYDAFTGDLRLSRHAGTDVELAIWSILWNDSELLRQIDAALADFVVEQQPTKYPDIDLLAFD</sequence>
<evidence type="ECO:0000313" key="2">
    <source>
        <dbReference type="Proteomes" id="UP001139353"/>
    </source>
</evidence>
<keyword evidence="2" id="KW-1185">Reference proteome</keyword>